<dbReference type="InterPro" id="IPR011006">
    <property type="entry name" value="CheY-like_superfamily"/>
</dbReference>
<dbReference type="PANTHER" id="PTHR44591:SF3">
    <property type="entry name" value="RESPONSE REGULATORY DOMAIN-CONTAINING PROTEIN"/>
    <property type="match status" value="1"/>
</dbReference>
<keyword evidence="1 2" id="KW-0597">Phosphoprotein</keyword>
<evidence type="ECO:0000256" key="1">
    <source>
        <dbReference type="ARBA" id="ARBA00022553"/>
    </source>
</evidence>
<dbReference type="SMART" id="SM00448">
    <property type="entry name" value="REC"/>
    <property type="match status" value="1"/>
</dbReference>
<dbReference type="InterPro" id="IPR050595">
    <property type="entry name" value="Bact_response_regulator"/>
</dbReference>
<dbReference type="Gene3D" id="3.40.50.2300">
    <property type="match status" value="1"/>
</dbReference>
<evidence type="ECO:0000313" key="4">
    <source>
        <dbReference type="EMBL" id="GAA4779650.1"/>
    </source>
</evidence>
<dbReference type="InterPro" id="IPR001789">
    <property type="entry name" value="Sig_transdc_resp-reg_receiver"/>
</dbReference>
<reference evidence="5" key="1">
    <citation type="journal article" date="2019" name="Int. J. Syst. Evol. Microbiol.">
        <title>The Global Catalogue of Microorganisms (GCM) 10K type strain sequencing project: providing services to taxonomists for standard genome sequencing and annotation.</title>
        <authorList>
            <consortium name="The Broad Institute Genomics Platform"/>
            <consortium name="The Broad Institute Genome Sequencing Center for Infectious Disease"/>
            <person name="Wu L."/>
            <person name="Ma J."/>
        </authorList>
    </citation>
    <scope>NUCLEOTIDE SEQUENCE [LARGE SCALE GENOMIC DNA]</scope>
    <source>
        <strain evidence="5">JCM 18200</strain>
    </source>
</reference>
<proteinExistence type="predicted"/>
<sequence>MSLNTAWDQFLKWNFPANNKKRKNGPGFAICSQERESKCNLKNMMYPFIVIDDSPLDCLIVKKIISFSGKSADIVVFNDANKALEHIRALAINQLPPLTIITLDIMMPIMDGFEFLEQFLTLPETVQHHFKIIILSLSNHPYTIKRLQGYSIVEAIIEKPITIEKLNSTLAGVLRE</sequence>
<dbReference type="Pfam" id="PF00072">
    <property type="entry name" value="Response_reg"/>
    <property type="match status" value="1"/>
</dbReference>
<organism evidence="4 5">
    <name type="scientific">Olivibacter ginsenosidimutans</name>
    <dbReference type="NCBI Taxonomy" id="1176537"/>
    <lineage>
        <taxon>Bacteria</taxon>
        <taxon>Pseudomonadati</taxon>
        <taxon>Bacteroidota</taxon>
        <taxon>Sphingobacteriia</taxon>
        <taxon>Sphingobacteriales</taxon>
        <taxon>Sphingobacteriaceae</taxon>
        <taxon>Olivibacter</taxon>
    </lineage>
</organism>
<dbReference type="PANTHER" id="PTHR44591">
    <property type="entry name" value="STRESS RESPONSE REGULATOR PROTEIN 1"/>
    <property type="match status" value="1"/>
</dbReference>
<protein>
    <recommendedName>
        <fullName evidence="3">Response regulatory domain-containing protein</fullName>
    </recommendedName>
</protein>
<evidence type="ECO:0000313" key="5">
    <source>
        <dbReference type="Proteomes" id="UP001501411"/>
    </source>
</evidence>
<keyword evidence="5" id="KW-1185">Reference proteome</keyword>
<dbReference type="Proteomes" id="UP001501411">
    <property type="component" value="Unassembled WGS sequence"/>
</dbReference>
<gene>
    <name evidence="4" type="ORF">GCM10023231_03030</name>
</gene>
<dbReference type="SUPFAM" id="SSF52172">
    <property type="entry name" value="CheY-like"/>
    <property type="match status" value="1"/>
</dbReference>
<evidence type="ECO:0000259" key="3">
    <source>
        <dbReference type="PROSITE" id="PS50110"/>
    </source>
</evidence>
<accession>A0ABP9AF80</accession>
<dbReference type="EMBL" id="BAABIQ010000003">
    <property type="protein sequence ID" value="GAA4779650.1"/>
    <property type="molecule type" value="Genomic_DNA"/>
</dbReference>
<dbReference type="PROSITE" id="PS50110">
    <property type="entry name" value="RESPONSE_REGULATORY"/>
    <property type="match status" value="1"/>
</dbReference>
<evidence type="ECO:0000256" key="2">
    <source>
        <dbReference type="PROSITE-ProRule" id="PRU00169"/>
    </source>
</evidence>
<name>A0ABP9AF80_9SPHI</name>
<comment type="caution">
    <text evidence="4">The sequence shown here is derived from an EMBL/GenBank/DDBJ whole genome shotgun (WGS) entry which is preliminary data.</text>
</comment>
<feature type="modified residue" description="4-aspartylphosphate" evidence="2">
    <location>
        <position position="104"/>
    </location>
</feature>
<feature type="domain" description="Response regulatory" evidence="3">
    <location>
        <begin position="47"/>
        <end position="174"/>
    </location>
</feature>